<protein>
    <submittedName>
        <fullName evidence="3">DUF5060 domain-containing protein</fullName>
    </submittedName>
</protein>
<proteinExistence type="predicted"/>
<dbReference type="EMBL" id="WKJH01000018">
    <property type="protein sequence ID" value="MRX64814.1"/>
    <property type="molecule type" value="Genomic_DNA"/>
</dbReference>
<dbReference type="PROSITE" id="PS51257">
    <property type="entry name" value="PROKAR_LIPOPROTEIN"/>
    <property type="match status" value="1"/>
</dbReference>
<organism evidence="3 4">
    <name type="scientific">Maribacter luteus</name>
    <dbReference type="NCBI Taxonomy" id="2594478"/>
    <lineage>
        <taxon>Bacteria</taxon>
        <taxon>Pseudomonadati</taxon>
        <taxon>Bacteroidota</taxon>
        <taxon>Flavobacteriia</taxon>
        <taxon>Flavobacteriales</taxon>
        <taxon>Flavobacteriaceae</taxon>
        <taxon>Maribacter</taxon>
    </lineage>
</organism>
<reference evidence="3 4" key="1">
    <citation type="submission" date="2019-11" db="EMBL/GenBank/DDBJ databases">
        <title>Maribacter lutea sp. nov., a marine bacterium isolated from intertidal sand.</title>
        <authorList>
            <person name="Liu A."/>
        </authorList>
    </citation>
    <scope>NUCLEOTIDE SEQUENCE [LARGE SCALE GENOMIC DNA]</scope>
    <source>
        <strain evidence="3 4">RZ05</strain>
    </source>
</reference>
<dbReference type="InterPro" id="IPR024749">
    <property type="entry name" value="Collagen-bd_put"/>
</dbReference>
<dbReference type="Pfam" id="PF16586">
    <property type="entry name" value="DUF5060"/>
    <property type="match status" value="1"/>
</dbReference>
<dbReference type="InterPro" id="IPR013783">
    <property type="entry name" value="Ig-like_fold"/>
</dbReference>
<name>A0A6I2MRJ1_9FLAO</name>
<comment type="caution">
    <text evidence="3">The sequence shown here is derived from an EMBL/GenBank/DDBJ whole genome shotgun (WGS) entry which is preliminary data.</text>
</comment>
<dbReference type="Gene3D" id="2.60.40.10">
    <property type="entry name" value="Immunoglobulins"/>
    <property type="match status" value="1"/>
</dbReference>
<evidence type="ECO:0000259" key="1">
    <source>
        <dbReference type="Pfam" id="PF12904"/>
    </source>
</evidence>
<evidence type="ECO:0000313" key="4">
    <source>
        <dbReference type="Proteomes" id="UP000443153"/>
    </source>
</evidence>
<dbReference type="InterPro" id="IPR032260">
    <property type="entry name" value="DUF5060"/>
</dbReference>
<evidence type="ECO:0000313" key="3">
    <source>
        <dbReference type="EMBL" id="MRX64814.1"/>
    </source>
</evidence>
<dbReference type="OrthoDB" id="266054at2"/>
<dbReference type="RefSeq" id="WP_154367042.1">
    <property type="nucleotide sequence ID" value="NZ_CANMYZ010000005.1"/>
</dbReference>
<dbReference type="AlphaFoldDB" id="A0A6I2MRJ1"/>
<feature type="domain" description="Putative collagen-binding" evidence="1">
    <location>
        <begin position="544"/>
        <end position="616"/>
    </location>
</feature>
<gene>
    <name evidence="3" type="ORF">GJ691_11630</name>
</gene>
<dbReference type="Proteomes" id="UP000443153">
    <property type="component" value="Unassembled WGS sequence"/>
</dbReference>
<sequence>MKHPVWFRLLCIVLFSHSFFSCTQQKEVGIEGELKKWHRITLNIEGVETNELAAENPFLDYRLDVTFTNGDKTYIVPGFYAADGNAAETSATSGNIWQARFTPDATGKWRYSISFKKGKGIAVADSFENAESVGSIDGERGSFSIVETDKTGRDNRAKGRLNYVGESYLKFEETGKYFIKLGVDAPENLLGYIDFDASTNALNLRKNWEPHAKDFAEEAQPFVWQGNKGKNLLGAINYLAFEELNAFSFLTFNVDGDDRNIFFYLLKKPISDYEKYASNKKNIEAWETFFHKTRLDVSKLDQWERIFEYAETLGMFLHFKTNETETDHLMDKGVFGTEGKLYYRELIARFGHHLSMNWNLGEENDQPTEEVLKVAHYVKRLDPYNHHRVLHTFPNKDGRYEDFIGDKSPLTGASLQLSDSLFTDVHPRVLKWREKSNATGKKWALSVDEPGKANIALLPDDEDSKHDMARSNALWGTLMAGGFGLEWYFGYSSPNSDLTCEDFRSRDLFWDQNSYALHFFEEQLPFWEMEPADYLIKGGKGFCFAKKDEVYLVYLQMGAETISLDLGNSGNTFEIKWFDPRNGGEMMYGSLQSVKSNGGTRFLGYPPKEIKKDWIIKVSRDKKFGT</sequence>
<dbReference type="Pfam" id="PF12904">
    <property type="entry name" value="Collagen_bind_2"/>
    <property type="match status" value="1"/>
</dbReference>
<accession>A0A6I2MRJ1</accession>
<keyword evidence="4" id="KW-1185">Reference proteome</keyword>
<dbReference type="Gene3D" id="3.20.20.80">
    <property type="entry name" value="Glycosidases"/>
    <property type="match status" value="1"/>
</dbReference>
<feature type="domain" description="DUF5060" evidence="2">
    <location>
        <begin position="34"/>
        <end position="116"/>
    </location>
</feature>
<evidence type="ECO:0000259" key="2">
    <source>
        <dbReference type="Pfam" id="PF16586"/>
    </source>
</evidence>